<dbReference type="InterPro" id="IPR011344">
    <property type="entry name" value="ssDNA-bd"/>
</dbReference>
<feature type="compositionally biased region" description="Low complexity" evidence="4">
    <location>
        <begin position="107"/>
        <end position="123"/>
    </location>
</feature>
<dbReference type="RefSeq" id="WP_029332161.1">
    <property type="nucleotide sequence ID" value="NZ_LR732309.1"/>
</dbReference>
<keyword evidence="2" id="KW-0235">DNA replication</keyword>
<keyword evidence="6" id="KW-1185">Reference proteome</keyword>
<reference evidence="5 6" key="1">
    <citation type="submission" date="2019-10" db="EMBL/GenBank/DDBJ databases">
        <authorList>
            <person name="Karimi E."/>
        </authorList>
    </citation>
    <scope>NUCLEOTIDE SEQUENCE [LARGE SCALE GENOMIC DNA]</scope>
    <source>
        <strain evidence="5">Exiguobacterium sp. 9Y</strain>
    </source>
</reference>
<dbReference type="GO" id="GO:0006260">
    <property type="term" value="P:DNA replication"/>
    <property type="evidence" value="ECO:0007669"/>
    <property type="project" value="UniProtKB-UniRule"/>
</dbReference>
<dbReference type="PIRSF" id="PIRSF002070">
    <property type="entry name" value="SSB"/>
    <property type="match status" value="1"/>
</dbReference>
<dbReference type="Proteomes" id="UP000439752">
    <property type="component" value="Unassembled WGS sequence"/>
</dbReference>
<sequence length="175" mass="18922">MINRVVLVGRLTRDPEMRYTQSGIAVTRFTLACDRPFTGQDGKREADFIDCVVWRKQAENVAQYLKKGSLAGVEGRLQISSYDDKEGQRRYRAEVVADSVRFLESRNASRSSDSDSYSSNSNTGGNGNAAGWGSQQQQNNSSSPAPASSSSNSGFGADPFSGGSSIDLSDDDLPF</sequence>
<evidence type="ECO:0000256" key="1">
    <source>
        <dbReference type="ARBA" id="ARBA00023125"/>
    </source>
</evidence>
<feature type="short sequence motif" description="Important for interaction with partner proteins" evidence="2">
    <location>
        <begin position="170"/>
        <end position="175"/>
    </location>
</feature>
<dbReference type="InterPro" id="IPR000424">
    <property type="entry name" value="Primosome_PriB/ssb"/>
</dbReference>
<evidence type="ECO:0000256" key="3">
    <source>
        <dbReference type="PIRNR" id="PIRNR002070"/>
    </source>
</evidence>
<dbReference type="PANTHER" id="PTHR10302:SF27">
    <property type="entry name" value="SINGLE-STRANDED DNA-BINDING PROTEIN"/>
    <property type="match status" value="1"/>
</dbReference>
<dbReference type="FunFam" id="2.40.50.140:FF:000084">
    <property type="entry name" value="Single-stranded DNA-binding protein"/>
    <property type="match status" value="1"/>
</dbReference>
<evidence type="ECO:0000313" key="5">
    <source>
        <dbReference type="EMBL" id="VWX34102.1"/>
    </source>
</evidence>
<dbReference type="PROSITE" id="PS50935">
    <property type="entry name" value="SSB"/>
    <property type="match status" value="1"/>
</dbReference>
<evidence type="ECO:0000256" key="2">
    <source>
        <dbReference type="HAMAP-Rule" id="MF_00984"/>
    </source>
</evidence>
<proteinExistence type="inferred from homology"/>
<comment type="subunit">
    <text evidence="2">Homotetramer.</text>
</comment>
<dbReference type="PANTHER" id="PTHR10302">
    <property type="entry name" value="SINGLE-STRANDED DNA-BINDING PROTEIN"/>
    <property type="match status" value="1"/>
</dbReference>
<dbReference type="GO" id="GO:0006310">
    <property type="term" value="P:DNA recombination"/>
    <property type="evidence" value="ECO:0007669"/>
    <property type="project" value="UniProtKB-UniRule"/>
</dbReference>
<comment type="caution">
    <text evidence="2">Lacks conserved residue(s) required for the propagation of feature annotation.</text>
</comment>
<keyword evidence="2" id="KW-0227">DNA damage</keyword>
<dbReference type="GO" id="GO:0009295">
    <property type="term" value="C:nucleoid"/>
    <property type="evidence" value="ECO:0007669"/>
    <property type="project" value="TreeGrafter"/>
</dbReference>
<feature type="region of interest" description="Disordered" evidence="4">
    <location>
        <begin position="107"/>
        <end position="175"/>
    </location>
</feature>
<dbReference type="NCBIfam" id="TIGR00621">
    <property type="entry name" value="ssb"/>
    <property type="match status" value="1"/>
</dbReference>
<dbReference type="GO" id="GO:0003697">
    <property type="term" value="F:single-stranded DNA binding"/>
    <property type="evidence" value="ECO:0007669"/>
    <property type="project" value="UniProtKB-UniRule"/>
</dbReference>
<keyword evidence="2" id="KW-0233">DNA recombination</keyword>
<accession>A0A653I554</accession>
<dbReference type="SUPFAM" id="SSF50249">
    <property type="entry name" value="Nucleic acid-binding proteins"/>
    <property type="match status" value="1"/>
</dbReference>
<feature type="compositionally biased region" description="Low complexity" evidence="4">
    <location>
        <begin position="131"/>
        <end position="167"/>
    </location>
</feature>
<dbReference type="HAMAP" id="MF_00984">
    <property type="entry name" value="SSB"/>
    <property type="match status" value="1"/>
</dbReference>
<protein>
    <recommendedName>
        <fullName evidence="2 3">Single-stranded DNA-binding protein</fullName>
        <shortName evidence="2">SSB</shortName>
    </recommendedName>
</protein>
<evidence type="ECO:0000256" key="4">
    <source>
        <dbReference type="SAM" id="MobiDB-lite"/>
    </source>
</evidence>
<keyword evidence="1 2" id="KW-0238">DNA-binding</keyword>
<dbReference type="Gene3D" id="2.40.50.140">
    <property type="entry name" value="Nucleic acid-binding proteins"/>
    <property type="match status" value="1"/>
</dbReference>
<dbReference type="AlphaFoldDB" id="A0A653I554"/>
<dbReference type="EMBL" id="CABWKQ010000007">
    <property type="protein sequence ID" value="VWX34102.1"/>
    <property type="molecule type" value="Genomic_DNA"/>
</dbReference>
<comment type="function">
    <text evidence="2">Plays an important role in DNA replication, recombination and repair. Binds to ssDNA and to an array of partner proteins to recruit them to their sites of action during DNA metabolism.</text>
</comment>
<organism evidence="5 6">
    <name type="scientific">Exiguobacterium oxidotolerans</name>
    <dbReference type="NCBI Taxonomy" id="223958"/>
    <lineage>
        <taxon>Bacteria</taxon>
        <taxon>Bacillati</taxon>
        <taxon>Bacillota</taxon>
        <taxon>Bacilli</taxon>
        <taxon>Bacillales</taxon>
        <taxon>Bacillales Family XII. Incertae Sedis</taxon>
        <taxon>Exiguobacterium</taxon>
    </lineage>
</organism>
<gene>
    <name evidence="5" type="primary">ssbA</name>
    <name evidence="5" type="ORF">EXIGUO9Y_150021</name>
</gene>
<dbReference type="InterPro" id="IPR012340">
    <property type="entry name" value="NA-bd_OB-fold"/>
</dbReference>
<name>A0A653I554_9BACL</name>
<dbReference type="Pfam" id="PF00436">
    <property type="entry name" value="SSB"/>
    <property type="match status" value="1"/>
</dbReference>
<keyword evidence="2" id="KW-0234">DNA repair</keyword>
<dbReference type="GO" id="GO:0006281">
    <property type="term" value="P:DNA repair"/>
    <property type="evidence" value="ECO:0007669"/>
    <property type="project" value="UniProtKB-UniRule"/>
</dbReference>
<dbReference type="CDD" id="cd04496">
    <property type="entry name" value="SSB_OBF"/>
    <property type="match status" value="1"/>
</dbReference>
<evidence type="ECO:0000313" key="6">
    <source>
        <dbReference type="Proteomes" id="UP000439752"/>
    </source>
</evidence>